<gene>
    <name evidence="1" type="ORF">BN424_pa0010</name>
</gene>
<organism evidence="1 2">
    <name type="scientific">Carnobacterium maltaromaticum</name>
    <name type="common">Carnobacterium piscicola</name>
    <dbReference type="NCBI Taxonomy" id="2751"/>
    <lineage>
        <taxon>Bacteria</taxon>
        <taxon>Bacillati</taxon>
        <taxon>Bacillota</taxon>
        <taxon>Bacilli</taxon>
        <taxon>Lactobacillales</taxon>
        <taxon>Carnobacteriaceae</taxon>
        <taxon>Carnobacterium</taxon>
    </lineage>
</organism>
<dbReference type="Proteomes" id="UP000464233">
    <property type="component" value="Plasmid LMA_pa"/>
</dbReference>
<name>A0A1Z5AX84_CARML</name>
<evidence type="ECO:0000313" key="2">
    <source>
        <dbReference type="Proteomes" id="UP000464233"/>
    </source>
</evidence>
<reference evidence="1 2" key="2">
    <citation type="submission" date="2015-04" db="EMBL/GenBank/DDBJ databases">
        <title>Carnobacterium maltaromaticum LMA28 plasmids.</title>
        <authorList>
            <person name="Cailliez-Grimal C."/>
            <person name="Iskandar C."/>
        </authorList>
    </citation>
    <scope>NUCLEOTIDE SEQUENCE [LARGE SCALE GENOMIC DNA]</scope>
    <source>
        <strain evidence="1 2">LMA28</strain>
        <plasmid evidence="2">Chromosome</plasmid>
    </source>
</reference>
<proteinExistence type="predicted"/>
<protein>
    <submittedName>
        <fullName evidence="1">Uncharacterized protein</fullName>
    </submittedName>
</protein>
<dbReference type="EMBL" id="LN846932">
    <property type="protein sequence ID" value="CRI06675.1"/>
    <property type="molecule type" value="Genomic_DNA"/>
</dbReference>
<geneLocation type="plasmid" evidence="1">
    <name>LMA_pa</name>
</geneLocation>
<dbReference type="RefSeq" id="WP_176455275.1">
    <property type="nucleotide sequence ID" value="NZ_LN846932.1"/>
</dbReference>
<evidence type="ECO:0000313" key="1">
    <source>
        <dbReference type="EMBL" id="CRI06675.1"/>
    </source>
</evidence>
<accession>A0A1Z5AX84</accession>
<dbReference type="AlphaFoldDB" id="A0A1Z5AX84"/>
<sequence length="142" mass="16566">MFQLFSKKEELLTTQDLIDIDSINMEYIVTQNAVIGALSCPMVNTKMMTNKQNNHLLKQFANVVTTLKNHQIKRQSEAVDLSDEIEKQTELRDSESNFVKKQLRNGYIQVLKDNSEVTTNYEKRTTLFLKNRSLIKIKLRIK</sequence>
<reference evidence="1 2" key="1">
    <citation type="submission" date="2015-04" db="EMBL/GenBank/DDBJ databases">
        <title>Carnobacterium maltaromaticum LMA28 complete chromosome sequence.</title>
        <authorList>
            <person name="Borges F."/>
            <person name="Cailliez-Grimal C."/>
        </authorList>
    </citation>
    <scope>NUCLEOTIDE SEQUENCE [LARGE SCALE GENOMIC DNA]</scope>
    <source>
        <strain evidence="1 2">LMA28</strain>
        <plasmid evidence="2">Chromosome</plasmid>
    </source>
</reference>
<keyword evidence="1" id="KW-0614">Plasmid</keyword>